<evidence type="ECO:0000313" key="2">
    <source>
        <dbReference type="EMBL" id="PXV68930.1"/>
    </source>
</evidence>
<dbReference type="Pfam" id="PF03544">
    <property type="entry name" value="TonB_C"/>
    <property type="match status" value="1"/>
</dbReference>
<dbReference type="SUPFAM" id="SSF74653">
    <property type="entry name" value="TolA/TonB C-terminal domain"/>
    <property type="match status" value="1"/>
</dbReference>
<evidence type="ECO:0000259" key="1">
    <source>
        <dbReference type="Pfam" id="PF03544"/>
    </source>
</evidence>
<proteinExistence type="predicted"/>
<organism evidence="2 3">
    <name type="scientific">Dysgonomonas alginatilytica</name>
    <dbReference type="NCBI Taxonomy" id="1605892"/>
    <lineage>
        <taxon>Bacteria</taxon>
        <taxon>Pseudomonadati</taxon>
        <taxon>Bacteroidota</taxon>
        <taxon>Bacteroidia</taxon>
        <taxon>Bacteroidales</taxon>
        <taxon>Dysgonomonadaceae</taxon>
        <taxon>Dysgonomonas</taxon>
    </lineage>
</organism>
<protein>
    <submittedName>
        <fullName evidence="2">TonB-like protein</fullName>
    </submittedName>
</protein>
<evidence type="ECO:0000313" key="3">
    <source>
        <dbReference type="Proteomes" id="UP000247973"/>
    </source>
</evidence>
<dbReference type="RefSeq" id="WP_110308906.1">
    <property type="nucleotide sequence ID" value="NZ_QICL01000001.1"/>
</dbReference>
<keyword evidence="3" id="KW-1185">Reference proteome</keyword>
<dbReference type="InterPro" id="IPR037682">
    <property type="entry name" value="TonB_C"/>
</dbReference>
<name>A0A2V3PTA6_9BACT</name>
<dbReference type="GO" id="GO:0055085">
    <property type="term" value="P:transmembrane transport"/>
    <property type="evidence" value="ECO:0007669"/>
    <property type="project" value="InterPro"/>
</dbReference>
<dbReference type="AlphaFoldDB" id="A0A2V3PTA6"/>
<dbReference type="Gene3D" id="3.30.1150.10">
    <property type="match status" value="1"/>
</dbReference>
<reference evidence="2 3" key="1">
    <citation type="submission" date="2018-03" db="EMBL/GenBank/DDBJ databases">
        <title>Genomic Encyclopedia of Archaeal and Bacterial Type Strains, Phase II (KMG-II): from individual species to whole genera.</title>
        <authorList>
            <person name="Goeker M."/>
        </authorList>
    </citation>
    <scope>NUCLEOTIDE SEQUENCE [LARGE SCALE GENOMIC DNA]</scope>
    <source>
        <strain evidence="2 3">DSM 100214</strain>
    </source>
</reference>
<feature type="domain" description="TonB C-terminal" evidence="1">
    <location>
        <begin position="91"/>
        <end position="171"/>
    </location>
</feature>
<gene>
    <name evidence="2" type="ORF">CLV62_101196</name>
</gene>
<dbReference type="EMBL" id="QICL01000001">
    <property type="protein sequence ID" value="PXV68930.1"/>
    <property type="molecule type" value="Genomic_DNA"/>
</dbReference>
<comment type="caution">
    <text evidence="2">The sequence shown here is derived from an EMBL/GenBank/DDBJ whole genome shotgun (WGS) entry which is preliminary data.</text>
</comment>
<dbReference type="Proteomes" id="UP000247973">
    <property type="component" value="Unassembled WGS sequence"/>
</dbReference>
<dbReference type="OrthoDB" id="1096636at2"/>
<sequence>MFRRKISKALNTSEAAIIKSNATIIKLIKMRLLCLFTFSLICFYSFGQIPVMQQKEVTQEDKDSLVFTLFNRDKAEYIDGYTELHKFIRENLQYPPKALQKKLETKIAIHFIVAKNGTLSDYKCYEQEYPDAGFKEEAIRIIELTSGRWNPGTYEGQPVRSRESVYIDFKLTDK</sequence>
<accession>A0A2V3PTA6</accession>